<reference evidence="2 3" key="1">
    <citation type="submission" date="2018-10" db="EMBL/GenBank/DDBJ databases">
        <title>Draft genome sequence of the microsporidian Tubulinosema ratisbonensis.</title>
        <authorList>
            <person name="Polonais V."/>
            <person name="Peyretaillade E."/>
            <person name="Niehus S."/>
            <person name="Wawrzyniak I."/>
            <person name="Franchet A."/>
            <person name="Gaspin C."/>
            <person name="Reichstadt M."/>
            <person name="Belser C."/>
            <person name="Labadie K."/>
            <person name="Delbac F."/>
            <person name="Ferrandon D."/>
        </authorList>
    </citation>
    <scope>NUCLEOTIDE SEQUENCE [LARGE SCALE GENOMIC DNA]</scope>
    <source>
        <strain evidence="2 3">Franzen</strain>
    </source>
</reference>
<sequence length="136" mass="16675">MILLLKLILASNRTLQNICPDTKLNHIKHKRNILTEKTYERFKIRYKKFYSQEEIENIHKHVLKLEKTKEIENLRIRNDYIKVDLETWLSKHRMKILEVMLEVSDLYFGQIQKILFCLVDNFHGRFMSNYRTFMNK</sequence>
<dbReference type="Proteomes" id="UP000282876">
    <property type="component" value="Unassembled WGS sequence"/>
</dbReference>
<accession>A0A437AM36</accession>
<organism evidence="2 3">
    <name type="scientific">Tubulinosema ratisbonensis</name>
    <dbReference type="NCBI Taxonomy" id="291195"/>
    <lineage>
        <taxon>Eukaryota</taxon>
        <taxon>Fungi</taxon>
        <taxon>Fungi incertae sedis</taxon>
        <taxon>Microsporidia</taxon>
        <taxon>Tubulinosematoidea</taxon>
        <taxon>Tubulinosematidae</taxon>
        <taxon>Tubulinosema</taxon>
    </lineage>
</organism>
<keyword evidence="1" id="KW-0732">Signal</keyword>
<keyword evidence="3" id="KW-1185">Reference proteome</keyword>
<dbReference type="VEuPathDB" id="MicrosporidiaDB:TUBRATIS_12660"/>
<evidence type="ECO:0000256" key="1">
    <source>
        <dbReference type="SAM" id="SignalP"/>
    </source>
</evidence>
<proteinExistence type="predicted"/>
<comment type="caution">
    <text evidence="2">The sequence shown here is derived from an EMBL/GenBank/DDBJ whole genome shotgun (WGS) entry which is preliminary data.</text>
</comment>
<protein>
    <submittedName>
        <fullName evidence="2">Uncharacterized protein</fullName>
    </submittedName>
</protein>
<name>A0A437AM36_9MICR</name>
<feature type="chain" id="PRO_5019064574" evidence="1">
    <location>
        <begin position="17"/>
        <end position="136"/>
    </location>
</feature>
<dbReference type="AlphaFoldDB" id="A0A437AM36"/>
<evidence type="ECO:0000313" key="2">
    <source>
        <dbReference type="EMBL" id="RVD92232.1"/>
    </source>
</evidence>
<feature type="signal peptide" evidence="1">
    <location>
        <begin position="1"/>
        <end position="16"/>
    </location>
</feature>
<dbReference type="EMBL" id="RCSS01000268">
    <property type="protein sequence ID" value="RVD92232.1"/>
    <property type="molecule type" value="Genomic_DNA"/>
</dbReference>
<evidence type="ECO:0000313" key="3">
    <source>
        <dbReference type="Proteomes" id="UP000282876"/>
    </source>
</evidence>
<gene>
    <name evidence="2" type="ORF">TUBRATIS_12660</name>
</gene>